<evidence type="ECO:0000256" key="3">
    <source>
        <dbReference type="ARBA" id="ARBA00012922"/>
    </source>
</evidence>
<dbReference type="Pfam" id="PF01425">
    <property type="entry name" value="Amidase"/>
    <property type="match status" value="1"/>
</dbReference>
<feature type="active site" description="Acyl-ester intermediate" evidence="5">
    <location>
        <position position="206"/>
    </location>
</feature>
<dbReference type="Proteomes" id="UP000182444">
    <property type="component" value="Chromosome 1F"/>
</dbReference>
<accession>A0A1D8NNQ1</accession>
<reference evidence="8 10" key="1">
    <citation type="journal article" date="2016" name="PLoS ONE">
        <title>Sequence Assembly of Yarrowia lipolytica Strain W29/CLIB89 Shows Transposable Element Diversity.</title>
        <authorList>
            <person name="Magnan C."/>
            <person name="Yu J."/>
            <person name="Chang I."/>
            <person name="Jahn E."/>
            <person name="Kanomata Y."/>
            <person name="Wu J."/>
            <person name="Zeller M."/>
            <person name="Oakes M."/>
            <person name="Baldi P."/>
            <person name="Sandmeyer S."/>
        </authorList>
    </citation>
    <scope>NUCLEOTIDE SEQUENCE [LARGE SCALE GENOMIC DNA]</scope>
    <source>
        <strain evidence="8">CLIB89</strain>
        <strain evidence="10">CLIB89(W29)</strain>
    </source>
</reference>
<evidence type="ECO:0000256" key="2">
    <source>
        <dbReference type="ARBA" id="ARBA00009199"/>
    </source>
</evidence>
<evidence type="ECO:0000313" key="10">
    <source>
        <dbReference type="Proteomes" id="UP000182444"/>
    </source>
</evidence>
<evidence type="ECO:0000256" key="4">
    <source>
        <dbReference type="ARBA" id="ARBA00022801"/>
    </source>
</evidence>
<name>A0A1D8NNQ1_YARLL</name>
<feature type="active site" description="Charge relay system" evidence="5">
    <location>
        <position position="182"/>
    </location>
</feature>
<evidence type="ECO:0000313" key="11">
    <source>
        <dbReference type="Proteomes" id="UP000256601"/>
    </source>
</evidence>
<feature type="binding site" evidence="6">
    <location>
        <position position="182"/>
    </location>
    <ligand>
        <name>substrate</name>
    </ligand>
</feature>
<dbReference type="PANTHER" id="PTHR46072">
    <property type="entry name" value="AMIDASE-RELATED-RELATED"/>
    <property type="match status" value="1"/>
</dbReference>
<dbReference type="FunFam" id="3.90.1300.10:FF:000003">
    <property type="entry name" value="Amidase signature enzyme"/>
    <property type="match status" value="1"/>
</dbReference>
<dbReference type="EC" id="3.5.1.4" evidence="3"/>
<dbReference type="OMA" id="GMQPWKY"/>
<feature type="binding site" evidence="6">
    <location>
        <position position="156"/>
    </location>
    <ligand>
        <name>substrate</name>
    </ligand>
</feature>
<dbReference type="OrthoDB" id="6428749at2759"/>
<evidence type="ECO:0000256" key="6">
    <source>
        <dbReference type="PIRSR" id="PIRSR001221-2"/>
    </source>
</evidence>
<protein>
    <recommendedName>
        <fullName evidence="3">amidase</fullName>
        <ecNumber evidence="3">3.5.1.4</ecNumber>
    </recommendedName>
</protein>
<dbReference type="EMBL" id="CP017558">
    <property type="protein sequence ID" value="AOW07270.1"/>
    <property type="molecule type" value="Genomic_DNA"/>
</dbReference>
<keyword evidence="4" id="KW-0378">Hydrolase</keyword>
<evidence type="ECO:0000256" key="1">
    <source>
        <dbReference type="ARBA" id="ARBA00001311"/>
    </source>
</evidence>
<dbReference type="GeneID" id="2908878"/>
<dbReference type="RefSeq" id="XP_505495.1">
    <property type="nucleotide sequence ID" value="XM_505495.1"/>
</dbReference>
<dbReference type="PANTHER" id="PTHR46072:SF10">
    <property type="entry name" value="ACETAMIDASE"/>
    <property type="match status" value="1"/>
</dbReference>
<gene>
    <name evidence="9" type="ORF">B0I71DRAFT_132629</name>
    <name evidence="8" type="ORF">YALI1_F21875g</name>
</gene>
<dbReference type="EMBL" id="KZ859003">
    <property type="protein sequence ID" value="RDW25403.1"/>
    <property type="molecule type" value="Genomic_DNA"/>
</dbReference>
<dbReference type="Proteomes" id="UP000256601">
    <property type="component" value="Unassembled WGS sequence"/>
</dbReference>
<sequence>MGYFYVKKTIKAKQQEREDRMAALPEYNTPLTSKERDILKQDAEHVVNQVQSGDLKAPEVLKAYGKMAFKAQRHCNPVTEIMIKDAEKWAANTNTEGSLAGFPISLKDTAGVTGYDSCMGYTGKCFKPFTKDAPIIRLLKDCGAVPFVKTNVPYTLLSFESYNDVWGRTDNPHVPGHSAGGSTGGESALLAYGGSRLGIGTDVAGSVRLPSHFCGIYTVKCSTGRFPKAGNNTTMPGQEGIPAVYSPMTRTLADLKFFLKAIVDQKPWNYDYSCHPMPWTEANLPKKLKFGVMYTDGIVDPSPACARALKMTVDALEAEGHETVEWVPPNSLDCLRIASQLLVSDAGAISTRDQIWPEKNDVGVARMFFACNLPRWMKKIWAWYLEHIKGDKVWAALVRDFNKKTITERWDLVYEREGYKNKYFEQWQESGIDFLITVPNATPAFPHNGLYESISSCGYTFMFNLLDYSAGVLPVTKVDREQDKLPAVFNLKKLNAVARGAYSQYNAEKMHGLPVGVQVIAPRLKEEDCIAAMEVVEGALKAKGINYPLLNE</sequence>
<dbReference type="GO" id="GO:0004040">
    <property type="term" value="F:amidase activity"/>
    <property type="evidence" value="ECO:0007669"/>
    <property type="project" value="UniProtKB-EC"/>
</dbReference>
<evidence type="ECO:0000313" key="8">
    <source>
        <dbReference type="EMBL" id="AOW07270.1"/>
    </source>
</evidence>
<evidence type="ECO:0000259" key="7">
    <source>
        <dbReference type="Pfam" id="PF01425"/>
    </source>
</evidence>
<dbReference type="eggNOG" id="KOG1212">
    <property type="taxonomic scope" value="Eukaryota"/>
</dbReference>
<dbReference type="VEuPathDB" id="FungiDB:YALI0_F16401g"/>
<feature type="binding site" evidence="6">
    <location>
        <begin position="203"/>
        <end position="206"/>
    </location>
    <ligand>
        <name>substrate</name>
    </ligand>
</feature>
<evidence type="ECO:0000313" key="9">
    <source>
        <dbReference type="EMBL" id="RDW25403.1"/>
    </source>
</evidence>
<reference evidence="9 11" key="2">
    <citation type="submission" date="2018-07" db="EMBL/GenBank/DDBJ databases">
        <title>Draft Genome Assemblies for Five Robust Yarrowia lipolytica Strains Exhibiting High Lipid Production and Pentose Sugar Utilization and Sugar Alcohol Secretion from Undetoxified Lignocellulosic Biomass Hydrolysates.</title>
        <authorList>
            <consortium name="DOE Joint Genome Institute"/>
            <person name="Walker C."/>
            <person name="Ryu S."/>
            <person name="Na H."/>
            <person name="Zane M."/>
            <person name="LaButti K."/>
            <person name="Lipzen A."/>
            <person name="Haridas S."/>
            <person name="Barry K."/>
            <person name="Grigoriev I.V."/>
            <person name="Quarterman J."/>
            <person name="Slininger P."/>
            <person name="Dien B."/>
            <person name="Trinh C.T."/>
        </authorList>
    </citation>
    <scope>NUCLEOTIDE SEQUENCE [LARGE SCALE GENOMIC DNA]</scope>
    <source>
        <strain evidence="9 11">YB392</strain>
    </source>
</reference>
<dbReference type="Gene3D" id="3.90.1300.10">
    <property type="entry name" value="Amidase signature (AS) domain"/>
    <property type="match status" value="1"/>
</dbReference>
<evidence type="ECO:0000256" key="5">
    <source>
        <dbReference type="PIRSR" id="PIRSR001221-1"/>
    </source>
</evidence>
<dbReference type="SUPFAM" id="SSF75304">
    <property type="entry name" value="Amidase signature (AS) enzymes"/>
    <property type="match status" value="1"/>
</dbReference>
<comment type="similarity">
    <text evidence="2">Belongs to the amidase family.</text>
</comment>
<dbReference type="PIRSF" id="PIRSF001221">
    <property type="entry name" value="Amidase_fungi"/>
    <property type="match status" value="1"/>
</dbReference>
<dbReference type="InterPro" id="IPR023631">
    <property type="entry name" value="Amidase_dom"/>
</dbReference>
<dbReference type="KEGG" id="yli:2908878"/>
<dbReference type="InterPro" id="IPR036928">
    <property type="entry name" value="AS_sf"/>
</dbReference>
<feature type="domain" description="Amidase" evidence="7">
    <location>
        <begin position="59"/>
        <end position="529"/>
    </location>
</feature>
<dbReference type="VEuPathDB" id="FungiDB:YALI1_F21875g"/>
<dbReference type="AlphaFoldDB" id="A0A1D8NNQ1"/>
<organism evidence="8 10">
    <name type="scientific">Yarrowia lipolytica</name>
    <name type="common">Candida lipolytica</name>
    <dbReference type="NCBI Taxonomy" id="4952"/>
    <lineage>
        <taxon>Eukaryota</taxon>
        <taxon>Fungi</taxon>
        <taxon>Dikarya</taxon>
        <taxon>Ascomycota</taxon>
        <taxon>Saccharomycotina</taxon>
        <taxon>Dipodascomycetes</taxon>
        <taxon>Dipodascales</taxon>
        <taxon>Dipodascales incertae sedis</taxon>
        <taxon>Yarrowia</taxon>
    </lineage>
</organism>
<feature type="active site" description="Charge relay system" evidence="5">
    <location>
        <position position="107"/>
    </location>
</feature>
<proteinExistence type="inferred from homology"/>
<comment type="catalytic activity">
    <reaction evidence="1">
        <text>a monocarboxylic acid amide + H2O = a monocarboxylate + NH4(+)</text>
        <dbReference type="Rhea" id="RHEA:12020"/>
        <dbReference type="ChEBI" id="CHEBI:15377"/>
        <dbReference type="ChEBI" id="CHEBI:28938"/>
        <dbReference type="ChEBI" id="CHEBI:35757"/>
        <dbReference type="ChEBI" id="CHEBI:83628"/>
        <dbReference type="EC" id="3.5.1.4"/>
    </reaction>
</comment>